<feature type="region of interest" description="Disordered" evidence="1">
    <location>
        <begin position="280"/>
        <end position="414"/>
    </location>
</feature>
<proteinExistence type="predicted"/>
<name>A0A6J4IDK3_9ACTN</name>
<feature type="compositionally biased region" description="Gly residues" evidence="1">
    <location>
        <begin position="1"/>
        <end position="13"/>
    </location>
</feature>
<gene>
    <name evidence="2" type="ORF">AVDCRST_MAG50-2524</name>
</gene>
<dbReference type="EMBL" id="CADCTF010000104">
    <property type="protein sequence ID" value="CAA9249549.1"/>
    <property type="molecule type" value="Genomic_DNA"/>
</dbReference>
<protein>
    <submittedName>
        <fullName evidence="2">Uncharacterized MFS-type transporter</fullName>
    </submittedName>
</protein>
<feature type="compositionally biased region" description="Basic residues" evidence="1">
    <location>
        <begin position="144"/>
        <end position="153"/>
    </location>
</feature>
<organism evidence="2">
    <name type="scientific">uncultured Acidimicrobiales bacterium</name>
    <dbReference type="NCBI Taxonomy" id="310071"/>
    <lineage>
        <taxon>Bacteria</taxon>
        <taxon>Bacillati</taxon>
        <taxon>Actinomycetota</taxon>
        <taxon>Acidimicrobiia</taxon>
        <taxon>Acidimicrobiales</taxon>
        <taxon>environmental samples</taxon>
    </lineage>
</organism>
<feature type="compositionally biased region" description="Basic and acidic residues" evidence="1">
    <location>
        <begin position="280"/>
        <end position="289"/>
    </location>
</feature>
<reference evidence="2" key="1">
    <citation type="submission" date="2020-02" db="EMBL/GenBank/DDBJ databases">
        <authorList>
            <person name="Meier V. D."/>
        </authorList>
    </citation>
    <scope>NUCLEOTIDE SEQUENCE</scope>
    <source>
        <strain evidence="2">AVDCRST_MAG50</strain>
    </source>
</reference>
<feature type="region of interest" description="Disordered" evidence="1">
    <location>
        <begin position="1"/>
        <end position="226"/>
    </location>
</feature>
<feature type="non-terminal residue" evidence="2">
    <location>
        <position position="414"/>
    </location>
</feature>
<feature type="compositionally biased region" description="Gly residues" evidence="1">
    <location>
        <begin position="338"/>
        <end position="348"/>
    </location>
</feature>
<feature type="compositionally biased region" description="Basic residues" evidence="1">
    <location>
        <begin position="86"/>
        <end position="104"/>
    </location>
</feature>
<feature type="non-terminal residue" evidence="2">
    <location>
        <position position="1"/>
    </location>
</feature>
<accession>A0A6J4IDK3</accession>
<evidence type="ECO:0000256" key="1">
    <source>
        <dbReference type="SAM" id="MobiDB-lite"/>
    </source>
</evidence>
<evidence type="ECO:0000313" key="2">
    <source>
        <dbReference type="EMBL" id="CAA9249549.1"/>
    </source>
</evidence>
<feature type="compositionally biased region" description="Low complexity" evidence="1">
    <location>
        <begin position="65"/>
        <end position="76"/>
    </location>
</feature>
<feature type="compositionally biased region" description="Basic residues" evidence="1">
    <location>
        <begin position="23"/>
        <end position="33"/>
    </location>
</feature>
<dbReference type="AlphaFoldDB" id="A0A6J4IDK3"/>
<sequence>GPGRWVARGGAGRDGPRPPGLRGRLRQRPAGHVPHRDRAVPLPDRCRHHRDADRVGRAHARRGAVRPSPAPALAAARRQRADARHRAGLRGRHRFLAPAGRRRPRDAQPLGRRRQRLPADRAGLPGRLGRRRPADLPLRPIQPGRRHRRRARRAGLGWAGAAQPSPRMGSAIDTASRLPGLCRHRRGGRPRVPGPATARRRRRTGQRGGTQPAAAGVEAHGVRAGRAVQPRFSRQRLRRAVVAGAVAAPALRPVHRHDRHRLLRRRLVGRCLAAAGRAPCGEDRADPHHGLHPPSGQRPVVGGRLRFPGRPRHRPVAGTCPVLADGRARPAGLRHGSGDPGRAGGGGQRHQRAAQPGLCHHPAAGRSPAGAHQLRLAPGDRRRRQDRLRPVVARPLPQRARRDRRAPPRASAGL</sequence>